<name>A0ACC0B0Q0_CATRO</name>
<evidence type="ECO:0000313" key="2">
    <source>
        <dbReference type="Proteomes" id="UP001060085"/>
    </source>
</evidence>
<comment type="caution">
    <text evidence="1">The sequence shown here is derived from an EMBL/GenBank/DDBJ whole genome shotgun (WGS) entry which is preliminary data.</text>
</comment>
<organism evidence="1 2">
    <name type="scientific">Catharanthus roseus</name>
    <name type="common">Madagascar periwinkle</name>
    <name type="synonym">Vinca rosea</name>
    <dbReference type="NCBI Taxonomy" id="4058"/>
    <lineage>
        <taxon>Eukaryota</taxon>
        <taxon>Viridiplantae</taxon>
        <taxon>Streptophyta</taxon>
        <taxon>Embryophyta</taxon>
        <taxon>Tracheophyta</taxon>
        <taxon>Spermatophyta</taxon>
        <taxon>Magnoliopsida</taxon>
        <taxon>eudicotyledons</taxon>
        <taxon>Gunneridae</taxon>
        <taxon>Pentapetalae</taxon>
        <taxon>asterids</taxon>
        <taxon>lamiids</taxon>
        <taxon>Gentianales</taxon>
        <taxon>Apocynaceae</taxon>
        <taxon>Rauvolfioideae</taxon>
        <taxon>Vinceae</taxon>
        <taxon>Catharanthinae</taxon>
        <taxon>Catharanthus</taxon>
    </lineage>
</organism>
<proteinExistence type="predicted"/>
<keyword evidence="2" id="KW-1185">Reference proteome</keyword>
<sequence>MDLVASCKDKLAYFRIKELKDILTQLGLSKQGKKQDLVDRLLAILSDDRVSGMWAKKNAPSKDEVAKLVDDTYRKMQVSGATELATKSQGVSESSNVKLKDEVEDSYQPEKIRCPCGSSLRNDSMIKCEDANCGVWQHIGCVIIPEKPTEGAIQFPGETFYCEICRLKRADPFWAPVANPLYPVKLVITNVPADGSNPVQSVEKTFQLTRADKDLLSKPEYDVQAWCMLLNDKVSFRMQWPQYADLQVNGVAVRAINRPGSQLLGANGRDDGPIITPCTRDGINKISLTGCDARVFCVGVRIVKRRTVQQILNMIPNESEGEQFEDALARVRRCVGGGAATENADSDSDLEVVADSIPVNLRCPMSGSRMKVAGRFKPCLHMGCFDLEVFVEMNQRSRKWQCPICLKNYALENIIIDPYFNRITSKLRSCGEDVNEIEVKPDGSWRAKTEGDRRGLGDFGLWHAPDGSLCGSGDVESKPKPDVLRQIKQEGGSDGHAGLKLGMKKNRNGFWEISKPEDLQTYSSGNKLREDFYPRPDIIPMSSSATGSGKDGEDASVNQDAGGNLDFATSNGIELESMSLNIDPAYGYGDRNPPAPLGDNEVIVLSDSDEENEPLIPSGAAYKNHRTDGGDAAYSVNPHGIPDSFPEDPALNTTGGSSCPGLFNGNDDDLMHMWSLLPSGGQGGSGFQLFGSDGDVSDALVDMQPGSINCPPINGYTLGSETAMGSSAHVPQSSVGHPHGNINDGLVDNPLAFGGNDPSLQIFLPTRPTAVSVQDELRDQPEVSNGIQNEDWISLRLGGGGGGGSGVSPATNGFNSGQQLQSKDGSLDSLADTASLLLGMNDNKSAKSSRERSASPFQFPRQRRSVRPRLYLSIDSDSE</sequence>
<dbReference type="EMBL" id="CM044704">
    <property type="protein sequence ID" value="KAI5666209.1"/>
    <property type="molecule type" value="Genomic_DNA"/>
</dbReference>
<accession>A0ACC0B0Q0</accession>
<reference evidence="2" key="1">
    <citation type="journal article" date="2023" name="Nat. Plants">
        <title>Single-cell RNA sequencing provides a high-resolution roadmap for understanding the multicellular compartmentation of specialized metabolism.</title>
        <authorList>
            <person name="Sun S."/>
            <person name="Shen X."/>
            <person name="Li Y."/>
            <person name="Li Y."/>
            <person name="Wang S."/>
            <person name="Li R."/>
            <person name="Zhang H."/>
            <person name="Shen G."/>
            <person name="Guo B."/>
            <person name="Wei J."/>
            <person name="Xu J."/>
            <person name="St-Pierre B."/>
            <person name="Chen S."/>
            <person name="Sun C."/>
        </authorList>
    </citation>
    <scope>NUCLEOTIDE SEQUENCE [LARGE SCALE GENOMIC DNA]</scope>
</reference>
<evidence type="ECO:0000313" key="1">
    <source>
        <dbReference type="EMBL" id="KAI5666209.1"/>
    </source>
</evidence>
<dbReference type="Proteomes" id="UP001060085">
    <property type="component" value="Linkage Group LG04"/>
</dbReference>
<protein>
    <submittedName>
        <fullName evidence="1">Uncharacterized protein</fullName>
    </submittedName>
</protein>
<gene>
    <name evidence="1" type="ORF">M9H77_16062</name>
</gene>